<dbReference type="RefSeq" id="WP_288199876.1">
    <property type="nucleotide sequence ID" value="NZ_LT608334.1"/>
</dbReference>
<sequence>MKTLLQLYSARNYQPWDGVLAQTAATGFTGVEPFAAVFDDANAFRALADRQGLKLPSAHVPLKLLEEEPDKAFAVCRTLGVELIVVPWLPEEERPTTRAASDNLGRRLATLRQRAAVSGFRLAYHNHDFEFVTLEDGSRLMDVLLAAEPALLWEADVGWLIRAGEEPLAWLDRYADRIVAVHLKDYVGGDSEGGWADLGHGPTAYAPIFDKLAYLPKLDYCVAEHDDPADFSRFLRRWMESFRNLSEAAGLK</sequence>
<dbReference type="InterPro" id="IPR013022">
    <property type="entry name" value="Xyl_isomerase-like_TIM-brl"/>
</dbReference>
<dbReference type="PANTHER" id="PTHR12110:SF41">
    <property type="entry name" value="INOSOSE DEHYDRATASE"/>
    <property type="match status" value="1"/>
</dbReference>
<evidence type="ECO:0000259" key="1">
    <source>
        <dbReference type="Pfam" id="PF01261"/>
    </source>
</evidence>
<gene>
    <name evidence="2" type="ORF">KL86PLE_130422</name>
</gene>
<proteinExistence type="predicted"/>
<organism evidence="2">
    <name type="scientific">uncultured Pleomorphomonas sp</name>
    <dbReference type="NCBI Taxonomy" id="442121"/>
    <lineage>
        <taxon>Bacteria</taxon>
        <taxon>Pseudomonadati</taxon>
        <taxon>Pseudomonadota</taxon>
        <taxon>Alphaproteobacteria</taxon>
        <taxon>Hyphomicrobiales</taxon>
        <taxon>Pleomorphomonadaceae</taxon>
        <taxon>Pleomorphomonas</taxon>
        <taxon>environmental samples</taxon>
    </lineage>
</organism>
<dbReference type="EMBL" id="FMJD01000005">
    <property type="protein sequence ID" value="SCM74970.1"/>
    <property type="molecule type" value="Genomic_DNA"/>
</dbReference>
<keyword evidence="2" id="KW-0413">Isomerase</keyword>
<accession>A0A212LBT3</accession>
<dbReference type="PANTHER" id="PTHR12110">
    <property type="entry name" value="HYDROXYPYRUVATE ISOMERASE"/>
    <property type="match status" value="1"/>
</dbReference>
<name>A0A212LBT3_9HYPH</name>
<dbReference type="InterPro" id="IPR036237">
    <property type="entry name" value="Xyl_isomerase-like_sf"/>
</dbReference>
<dbReference type="SUPFAM" id="SSF51658">
    <property type="entry name" value="Xylose isomerase-like"/>
    <property type="match status" value="1"/>
</dbReference>
<dbReference type="AlphaFoldDB" id="A0A212LBT3"/>
<dbReference type="Gene3D" id="3.20.20.150">
    <property type="entry name" value="Divalent-metal-dependent TIM barrel enzymes"/>
    <property type="match status" value="1"/>
</dbReference>
<evidence type="ECO:0000313" key="2">
    <source>
        <dbReference type="EMBL" id="SCM74970.1"/>
    </source>
</evidence>
<protein>
    <submittedName>
        <fullName evidence="2">Xylose isomerase domain-containing protein</fullName>
    </submittedName>
</protein>
<dbReference type="GO" id="GO:0016853">
    <property type="term" value="F:isomerase activity"/>
    <property type="evidence" value="ECO:0007669"/>
    <property type="project" value="UniProtKB-KW"/>
</dbReference>
<feature type="domain" description="Xylose isomerase-like TIM barrel" evidence="1">
    <location>
        <begin position="21"/>
        <end position="216"/>
    </location>
</feature>
<dbReference type="InterPro" id="IPR050312">
    <property type="entry name" value="IolE/XylAMocC-like"/>
</dbReference>
<reference evidence="2" key="1">
    <citation type="submission" date="2016-08" db="EMBL/GenBank/DDBJ databases">
        <authorList>
            <person name="Seilhamer J.J."/>
        </authorList>
    </citation>
    <scope>NUCLEOTIDE SEQUENCE</scope>
    <source>
        <strain evidence="2">86</strain>
    </source>
</reference>
<dbReference type="Pfam" id="PF01261">
    <property type="entry name" value="AP_endonuc_2"/>
    <property type="match status" value="1"/>
</dbReference>